<accession>A0A2P9AED5</accession>
<dbReference type="InterPro" id="IPR005119">
    <property type="entry name" value="LysR_subst-bd"/>
</dbReference>
<name>A0A2P9AED5_9HYPH</name>
<dbReference type="EMBL" id="FUIG01000013">
    <property type="protein sequence ID" value="SJM29476.1"/>
    <property type="molecule type" value="Genomic_DNA"/>
</dbReference>
<dbReference type="PROSITE" id="PS50931">
    <property type="entry name" value="HTH_LYSR"/>
    <property type="match status" value="1"/>
</dbReference>
<evidence type="ECO:0000256" key="1">
    <source>
        <dbReference type="ARBA" id="ARBA00009437"/>
    </source>
</evidence>
<dbReference type="PANTHER" id="PTHR30537:SF74">
    <property type="entry name" value="HTH-TYPE TRANSCRIPTIONAL REGULATOR TRPI"/>
    <property type="match status" value="1"/>
</dbReference>
<dbReference type="Gene3D" id="3.40.190.10">
    <property type="entry name" value="Periplasmic binding protein-like II"/>
    <property type="match status" value="2"/>
</dbReference>
<dbReference type="InterPro" id="IPR058163">
    <property type="entry name" value="LysR-type_TF_proteobact-type"/>
</dbReference>
<evidence type="ECO:0000313" key="7">
    <source>
        <dbReference type="Proteomes" id="UP000245698"/>
    </source>
</evidence>
<organism evidence="6 7">
    <name type="scientific">Mesorhizobium delmotii</name>
    <dbReference type="NCBI Taxonomy" id="1631247"/>
    <lineage>
        <taxon>Bacteria</taxon>
        <taxon>Pseudomonadati</taxon>
        <taxon>Pseudomonadota</taxon>
        <taxon>Alphaproteobacteria</taxon>
        <taxon>Hyphomicrobiales</taxon>
        <taxon>Phyllobacteriaceae</taxon>
        <taxon>Mesorhizobium</taxon>
    </lineage>
</organism>
<proteinExistence type="inferred from homology"/>
<evidence type="ECO:0000256" key="3">
    <source>
        <dbReference type="ARBA" id="ARBA00023125"/>
    </source>
</evidence>
<keyword evidence="4" id="KW-0804">Transcription</keyword>
<protein>
    <submittedName>
        <fullName evidence="6">Putative DNA-binding transcriptional dual regulator</fullName>
    </submittedName>
</protein>
<dbReference type="FunFam" id="1.10.10.10:FF:000001">
    <property type="entry name" value="LysR family transcriptional regulator"/>
    <property type="match status" value="1"/>
</dbReference>
<dbReference type="PANTHER" id="PTHR30537">
    <property type="entry name" value="HTH-TYPE TRANSCRIPTIONAL REGULATOR"/>
    <property type="match status" value="1"/>
</dbReference>
<sequence>MEDSMERLPPLNAIKAFEVAARTGSFTLAATELGVSSAAVSQQIRNLETWFGKQLFVRSGNRIALTDAGHAIYPQTARALGDIAAIGRRMLDGSLKTRLAVSVPFSLAELWLAPRLAVLLDAFPQMAIDVRVEDDPVDLVRQNIDLRISYGDYHYPGLRLVRLVHDDVLPVCAPDFWQRNGDGASSLADVHESMFIHTNWGPNYASHPTWADWFSASGGSRSPDPSHGRRVGLSSLAITSARLGLGIALGQRIMARADLEAGRLIALSSVSVRLGHPYCAFIPPAKADRADVAGLVELLSKTAPPAMPRAPLDPA</sequence>
<dbReference type="Gene3D" id="1.10.10.10">
    <property type="entry name" value="Winged helix-like DNA-binding domain superfamily/Winged helix DNA-binding domain"/>
    <property type="match status" value="1"/>
</dbReference>
<dbReference type="GO" id="GO:0043565">
    <property type="term" value="F:sequence-specific DNA binding"/>
    <property type="evidence" value="ECO:0007669"/>
    <property type="project" value="TreeGrafter"/>
</dbReference>
<keyword evidence="3 6" id="KW-0238">DNA-binding</keyword>
<dbReference type="AlphaFoldDB" id="A0A2P9AED5"/>
<keyword evidence="2" id="KW-0805">Transcription regulation</keyword>
<dbReference type="Pfam" id="PF03466">
    <property type="entry name" value="LysR_substrate"/>
    <property type="match status" value="1"/>
</dbReference>
<dbReference type="GO" id="GO:0006351">
    <property type="term" value="P:DNA-templated transcription"/>
    <property type="evidence" value="ECO:0007669"/>
    <property type="project" value="TreeGrafter"/>
</dbReference>
<evidence type="ECO:0000313" key="6">
    <source>
        <dbReference type="EMBL" id="SJM29476.1"/>
    </source>
</evidence>
<reference evidence="7" key="1">
    <citation type="submission" date="2016-12" db="EMBL/GenBank/DDBJ databases">
        <authorList>
            <person name="Brunel B."/>
        </authorList>
    </citation>
    <scope>NUCLEOTIDE SEQUENCE [LARGE SCALE GENOMIC DNA]</scope>
</reference>
<evidence type="ECO:0000259" key="5">
    <source>
        <dbReference type="PROSITE" id="PS50931"/>
    </source>
</evidence>
<feature type="domain" description="HTH lysR-type" evidence="5">
    <location>
        <begin position="9"/>
        <end position="66"/>
    </location>
</feature>
<dbReference type="PRINTS" id="PR00039">
    <property type="entry name" value="HTHLYSR"/>
</dbReference>
<dbReference type="SUPFAM" id="SSF53850">
    <property type="entry name" value="Periplasmic binding protein-like II"/>
    <property type="match status" value="1"/>
</dbReference>
<evidence type="ECO:0000256" key="4">
    <source>
        <dbReference type="ARBA" id="ARBA00023163"/>
    </source>
</evidence>
<evidence type="ECO:0000256" key="2">
    <source>
        <dbReference type="ARBA" id="ARBA00023015"/>
    </source>
</evidence>
<dbReference type="Proteomes" id="UP000245698">
    <property type="component" value="Unassembled WGS sequence"/>
</dbReference>
<dbReference type="InterPro" id="IPR036390">
    <property type="entry name" value="WH_DNA-bd_sf"/>
</dbReference>
<dbReference type="GO" id="GO:0003700">
    <property type="term" value="F:DNA-binding transcription factor activity"/>
    <property type="evidence" value="ECO:0007669"/>
    <property type="project" value="InterPro"/>
</dbReference>
<keyword evidence="7" id="KW-1185">Reference proteome</keyword>
<dbReference type="Pfam" id="PF00126">
    <property type="entry name" value="HTH_1"/>
    <property type="match status" value="1"/>
</dbReference>
<comment type="similarity">
    <text evidence="1">Belongs to the LysR transcriptional regulatory family.</text>
</comment>
<gene>
    <name evidence="6" type="ORF">BQ8482_111406</name>
</gene>
<dbReference type="InterPro" id="IPR000847">
    <property type="entry name" value="LysR_HTH_N"/>
</dbReference>
<dbReference type="InterPro" id="IPR036388">
    <property type="entry name" value="WH-like_DNA-bd_sf"/>
</dbReference>
<dbReference type="SUPFAM" id="SSF46785">
    <property type="entry name" value="Winged helix' DNA-binding domain"/>
    <property type="match status" value="1"/>
</dbReference>